<evidence type="ECO:0000256" key="2">
    <source>
        <dbReference type="ARBA" id="ARBA00006275"/>
    </source>
</evidence>
<proteinExistence type="inferred from homology"/>
<comment type="caution">
    <text evidence="8">The sequence shown here is derived from an EMBL/GenBank/DDBJ whole genome shotgun (WGS) entry which is preliminary data.</text>
</comment>
<reference evidence="8 9" key="1">
    <citation type="submission" date="2021-05" db="EMBL/GenBank/DDBJ databases">
        <title>A Polyphasic approach of four new species of the genus Ohtaekwangia: Ohtaekwangia histidinii sp. nov., Ohtaekwangia cretensis sp. nov., Ohtaekwangia indiensis sp. nov., Ohtaekwangia reichenbachii sp. nov. from diverse environment.</title>
        <authorList>
            <person name="Octaviana S."/>
        </authorList>
    </citation>
    <scope>NUCLEOTIDE SEQUENCE [LARGE SCALE GENOMIC DNA]</scope>
    <source>
        <strain evidence="8 9">PWU5</strain>
    </source>
</reference>
<keyword evidence="5" id="KW-0998">Cell outer membrane</keyword>
<accession>A0AAP2E481</accession>
<comment type="similarity">
    <text evidence="2">Belongs to the SusD family.</text>
</comment>
<dbReference type="InterPro" id="IPR033985">
    <property type="entry name" value="SusD-like_N"/>
</dbReference>
<sequence>MNVNKLTITSGILVAIFSVGCTDLEVKEKDSYLIEAAGVFAGVPAEATLNSAYLDLQGWGNQENLYALTEVASDELLVPTRGVDWGDNGIWRSLRQHEWDDSHQYILNTWNNLNANVYKLNQLLASESEPGAQQAAEGKFLRAFNMWYVLDLYRQVPFRDVHDAVTSDPKVFSVQEAMDFIIKDLTEALPNLPTVGPGGDTDRASKAAAHFLLAKLYLNKHVYLKTEAAAADMNQVIQHVDAIREDGFMLNEDYFDTFADANNPETILWTNAEWGNRIWNGLHYNQGVKTNTGGGWNGFSTTAEFYALFEGPDESNERGLGQEERRGFVPKERNHIMQGIGYGFLVGQQYDSLGAPLKDRPGNPLIFTEEFASKTTLTGNNERHGIRVIKYHPSLGSYNRYYVLARYADAVLMKVEALARGGTGDVDALTLYNELRITREASPLAGPLTLKNILDERGRELYTEGWRRNDQVRFGTFTSPFPYMNNTDPSRNVYPVPANALTTNPNLQPTEGY</sequence>
<feature type="domain" description="SusD-like N-terminal" evidence="7">
    <location>
        <begin position="85"/>
        <end position="218"/>
    </location>
</feature>
<evidence type="ECO:0000313" key="8">
    <source>
        <dbReference type="EMBL" id="MBT1712270.1"/>
    </source>
</evidence>
<evidence type="ECO:0000256" key="5">
    <source>
        <dbReference type="ARBA" id="ARBA00023237"/>
    </source>
</evidence>
<keyword evidence="9" id="KW-1185">Reference proteome</keyword>
<evidence type="ECO:0000259" key="7">
    <source>
        <dbReference type="Pfam" id="PF14322"/>
    </source>
</evidence>
<evidence type="ECO:0000256" key="1">
    <source>
        <dbReference type="ARBA" id="ARBA00004442"/>
    </source>
</evidence>
<protein>
    <submittedName>
        <fullName evidence="8">RagB/SusD family nutrient uptake outer membrane protein</fullName>
    </submittedName>
</protein>
<dbReference type="SUPFAM" id="SSF48452">
    <property type="entry name" value="TPR-like"/>
    <property type="match status" value="1"/>
</dbReference>
<dbReference type="PROSITE" id="PS51257">
    <property type="entry name" value="PROKAR_LIPOPROTEIN"/>
    <property type="match status" value="1"/>
</dbReference>
<evidence type="ECO:0000256" key="4">
    <source>
        <dbReference type="ARBA" id="ARBA00023136"/>
    </source>
</evidence>
<dbReference type="GO" id="GO:0009279">
    <property type="term" value="C:cell outer membrane"/>
    <property type="evidence" value="ECO:0007669"/>
    <property type="project" value="UniProtKB-SubCell"/>
</dbReference>
<comment type="subcellular location">
    <subcellularLocation>
        <location evidence="1">Cell outer membrane</location>
    </subcellularLocation>
</comment>
<evidence type="ECO:0000256" key="3">
    <source>
        <dbReference type="ARBA" id="ARBA00022729"/>
    </source>
</evidence>
<keyword evidence="3" id="KW-0732">Signal</keyword>
<gene>
    <name evidence="8" type="ORF">KK062_28770</name>
</gene>
<feature type="domain" description="RagB/SusD" evidence="6">
    <location>
        <begin position="398"/>
        <end position="508"/>
    </location>
</feature>
<organism evidence="8 9">
    <name type="scientific">Dawidia cretensis</name>
    <dbReference type="NCBI Taxonomy" id="2782350"/>
    <lineage>
        <taxon>Bacteria</taxon>
        <taxon>Pseudomonadati</taxon>
        <taxon>Bacteroidota</taxon>
        <taxon>Cytophagia</taxon>
        <taxon>Cytophagales</taxon>
        <taxon>Chryseotaleaceae</taxon>
        <taxon>Dawidia</taxon>
    </lineage>
</organism>
<evidence type="ECO:0000313" key="9">
    <source>
        <dbReference type="Proteomes" id="UP001319080"/>
    </source>
</evidence>
<keyword evidence="4" id="KW-0472">Membrane</keyword>
<dbReference type="EMBL" id="JAHESE010000057">
    <property type="protein sequence ID" value="MBT1712270.1"/>
    <property type="molecule type" value="Genomic_DNA"/>
</dbReference>
<dbReference type="Proteomes" id="UP001319080">
    <property type="component" value="Unassembled WGS sequence"/>
</dbReference>
<dbReference type="Gene3D" id="1.25.40.390">
    <property type="match status" value="1"/>
</dbReference>
<dbReference type="Pfam" id="PF07980">
    <property type="entry name" value="SusD_RagB"/>
    <property type="match status" value="1"/>
</dbReference>
<dbReference type="Pfam" id="PF14322">
    <property type="entry name" value="SusD-like_3"/>
    <property type="match status" value="1"/>
</dbReference>
<dbReference type="InterPro" id="IPR012944">
    <property type="entry name" value="SusD_RagB_dom"/>
</dbReference>
<evidence type="ECO:0000259" key="6">
    <source>
        <dbReference type="Pfam" id="PF07980"/>
    </source>
</evidence>
<dbReference type="AlphaFoldDB" id="A0AAP2E481"/>
<name>A0AAP2E481_9BACT</name>
<dbReference type="InterPro" id="IPR011990">
    <property type="entry name" value="TPR-like_helical_dom_sf"/>
</dbReference>